<proteinExistence type="inferred from homology"/>
<accession>A0A433U9B4</accession>
<dbReference type="PANTHER" id="PTHR47633:SF4">
    <property type="entry name" value="MYOPALLADIN ISOFORM X1"/>
    <property type="match status" value="1"/>
</dbReference>
<dbReference type="Gene3D" id="2.60.40.10">
    <property type="entry name" value="Immunoglobulins"/>
    <property type="match status" value="26"/>
</dbReference>
<feature type="domain" description="Ig-like" evidence="12">
    <location>
        <begin position="462"/>
        <end position="551"/>
    </location>
</feature>
<dbReference type="FunFam" id="2.60.40.10:FF:000345">
    <property type="entry name" value="Muscle M-line assembly protein unc-89"/>
    <property type="match status" value="1"/>
</dbReference>
<evidence type="ECO:0000256" key="9">
    <source>
        <dbReference type="ARBA" id="ARBA00023242"/>
    </source>
</evidence>
<comment type="caution">
    <text evidence="13">The sequence shown here is derived from an EMBL/GenBank/DDBJ whole genome shotgun (WGS) entry which is preliminary data.</text>
</comment>
<keyword evidence="4" id="KW-0963">Cytoplasm</keyword>
<evidence type="ECO:0000313" key="13">
    <source>
        <dbReference type="EMBL" id="RUS90390.1"/>
    </source>
</evidence>
<dbReference type="Proteomes" id="UP000271974">
    <property type="component" value="Unassembled WGS sequence"/>
</dbReference>
<dbReference type="PANTHER" id="PTHR47633">
    <property type="entry name" value="IMMUNOGLOBULIN"/>
    <property type="match status" value="1"/>
</dbReference>
<dbReference type="CDD" id="cd23767">
    <property type="entry name" value="IQCD"/>
    <property type="match status" value="1"/>
</dbReference>
<dbReference type="GO" id="GO:0045214">
    <property type="term" value="P:sarcomere organization"/>
    <property type="evidence" value="ECO:0007669"/>
    <property type="project" value="UniProtKB-ARBA"/>
</dbReference>
<dbReference type="CDD" id="cd00096">
    <property type="entry name" value="Ig"/>
    <property type="match status" value="1"/>
</dbReference>
<evidence type="ECO:0000256" key="5">
    <source>
        <dbReference type="ARBA" id="ARBA00022737"/>
    </source>
</evidence>
<feature type="domain" description="Ig-like" evidence="12">
    <location>
        <begin position="913"/>
        <end position="1007"/>
    </location>
</feature>
<evidence type="ECO:0000256" key="1">
    <source>
        <dbReference type="ARBA" id="ARBA00004123"/>
    </source>
</evidence>
<dbReference type="Pfam" id="PF07679">
    <property type="entry name" value="I-set"/>
    <property type="match status" value="26"/>
</dbReference>
<feature type="domain" description="Ig-like" evidence="12">
    <location>
        <begin position="3526"/>
        <end position="3619"/>
    </location>
</feature>
<feature type="domain" description="Ig-like" evidence="12">
    <location>
        <begin position="3430"/>
        <end position="3518"/>
    </location>
</feature>
<feature type="domain" description="Ig-like" evidence="12">
    <location>
        <begin position="606"/>
        <end position="695"/>
    </location>
</feature>
<dbReference type="STRING" id="188477.A0A433U9B4"/>
<gene>
    <name evidence="13" type="ORF">EGW08_001885</name>
</gene>
<feature type="domain" description="Ig-like" evidence="12">
    <location>
        <begin position="1"/>
        <end position="72"/>
    </location>
</feature>
<feature type="region of interest" description="Disordered" evidence="11">
    <location>
        <begin position="1951"/>
        <end position="1981"/>
    </location>
</feature>
<evidence type="ECO:0000256" key="6">
    <source>
        <dbReference type="ARBA" id="ARBA00022741"/>
    </source>
</evidence>
<feature type="region of interest" description="Disordered" evidence="11">
    <location>
        <begin position="1831"/>
        <end position="1891"/>
    </location>
</feature>
<dbReference type="GO" id="GO:0045989">
    <property type="term" value="P:positive regulation of striated muscle contraction"/>
    <property type="evidence" value="ECO:0007669"/>
    <property type="project" value="UniProtKB-ARBA"/>
</dbReference>
<evidence type="ECO:0000256" key="3">
    <source>
        <dbReference type="ARBA" id="ARBA00006692"/>
    </source>
</evidence>
<feature type="domain" description="Ig-like" evidence="12">
    <location>
        <begin position="714"/>
        <end position="805"/>
    </location>
</feature>
<dbReference type="SMART" id="SM00015">
    <property type="entry name" value="IQ"/>
    <property type="match status" value="1"/>
</dbReference>
<feature type="domain" description="Ig-like" evidence="12">
    <location>
        <begin position="197"/>
        <end position="280"/>
    </location>
</feature>
<feature type="domain" description="Ig-like" evidence="12">
    <location>
        <begin position="4210"/>
        <end position="4332"/>
    </location>
</feature>
<feature type="domain" description="Ig-like" evidence="12">
    <location>
        <begin position="2608"/>
        <end position="2699"/>
    </location>
</feature>
<dbReference type="InterPro" id="IPR007110">
    <property type="entry name" value="Ig-like_dom"/>
</dbReference>
<feature type="region of interest" description="Disordered" evidence="11">
    <location>
        <begin position="1287"/>
        <end position="1307"/>
    </location>
</feature>
<feature type="compositionally biased region" description="Acidic residues" evidence="11">
    <location>
        <begin position="1968"/>
        <end position="1977"/>
    </location>
</feature>
<feature type="domain" description="Ig-like" evidence="12">
    <location>
        <begin position="3234"/>
        <end position="3327"/>
    </location>
</feature>
<dbReference type="SUPFAM" id="SSF48726">
    <property type="entry name" value="Immunoglobulin"/>
    <property type="match status" value="26"/>
</dbReference>
<evidence type="ECO:0000256" key="7">
    <source>
        <dbReference type="ARBA" id="ARBA00022840"/>
    </source>
</evidence>
<feature type="domain" description="Ig-like" evidence="12">
    <location>
        <begin position="3741"/>
        <end position="3842"/>
    </location>
</feature>
<dbReference type="InterPro" id="IPR013098">
    <property type="entry name" value="Ig_I-set"/>
</dbReference>
<dbReference type="SMART" id="SM00409">
    <property type="entry name" value="IG"/>
    <property type="match status" value="26"/>
</dbReference>
<dbReference type="OrthoDB" id="504170at2759"/>
<protein>
    <recommendedName>
        <fullName evidence="12">Ig-like domain-containing protein</fullName>
    </recommendedName>
</protein>
<dbReference type="FunFam" id="2.60.40.10:FF:000425">
    <property type="entry name" value="Myosin light chain kinase"/>
    <property type="match status" value="7"/>
</dbReference>
<evidence type="ECO:0000256" key="10">
    <source>
        <dbReference type="ARBA" id="ARBA00023319"/>
    </source>
</evidence>
<keyword evidence="14" id="KW-1185">Reference proteome</keyword>
<evidence type="ECO:0000256" key="8">
    <source>
        <dbReference type="ARBA" id="ARBA00023157"/>
    </source>
</evidence>
<organism evidence="13 14">
    <name type="scientific">Elysia chlorotica</name>
    <name type="common">Eastern emerald elysia</name>
    <name type="synonym">Sea slug</name>
    <dbReference type="NCBI Taxonomy" id="188477"/>
    <lineage>
        <taxon>Eukaryota</taxon>
        <taxon>Metazoa</taxon>
        <taxon>Spiralia</taxon>
        <taxon>Lophotrochozoa</taxon>
        <taxon>Mollusca</taxon>
        <taxon>Gastropoda</taxon>
        <taxon>Heterobranchia</taxon>
        <taxon>Euthyneura</taxon>
        <taxon>Panpulmonata</taxon>
        <taxon>Sacoglossa</taxon>
        <taxon>Placobranchoidea</taxon>
        <taxon>Plakobranchidae</taxon>
        <taxon>Elysia</taxon>
    </lineage>
</organism>
<feature type="compositionally biased region" description="Basic and acidic residues" evidence="11">
    <location>
        <begin position="4631"/>
        <end position="4641"/>
    </location>
</feature>
<keyword evidence="6" id="KW-0547">Nucleotide-binding</keyword>
<feature type="domain" description="Ig-like" evidence="12">
    <location>
        <begin position="2419"/>
        <end position="2507"/>
    </location>
</feature>
<feature type="domain" description="Ig-like" evidence="12">
    <location>
        <begin position="2819"/>
        <end position="3012"/>
    </location>
</feature>
<dbReference type="FunFam" id="2.60.40.10:FF:000147">
    <property type="entry name" value="Myosin light chain kinase"/>
    <property type="match status" value="1"/>
</dbReference>
<dbReference type="FunFam" id="2.60.40.10:FF:000050">
    <property type="entry name" value="Titin isoform B"/>
    <property type="match status" value="3"/>
</dbReference>
<sequence>MEVVLEAEPEATIKWYKDEVQITSSERIDIIYEENICTLVISNVKPEDSGDYICEAENLVGKTTCKTTLTVNLPNIETEKPQEETVEEERDVILIESAKPLEVKEIEEIPDISSVEETVETQVDQPREETVEEMKETVMVEKQKPLKVESIVEEVTTSTFEVTDVEEEEPKQETIETQEETITVSVDNVQNVDEEAPRFTQTLQRELVVYEGSSLTLVCFVVGKPTPTVIWFKEEEDITASDRFVSTYDNGRCTLTINNVTVDEEAEFICKAVNDAGSVTTFVDIFVETPEEPESPTPEVVLQPETEVEQPVEQPDQEEITQPQEGLDEVLTVSLIPSEDQPSSQAVTTETILVVDQPITALETEEASTAPEISVVEEVAEIVATEISLQEQPEEETKQDVDLVQAPEDTTISISAFESLIDEIDEKVSDEEALLVLEKPEEAPIESIEETFEFVQAEGEKPVFLQTLQNVEAVEGQQVRFETVVSGEPWPEIVWSLDGEIIRDSPVYRIEAETDGLCRLFLPEAFPEDEGEYECRATNIHGSVSTKADLYVQVLAEREESLSEKEKLVTAEIEKEEMSDEEKKEISPIPVEQPVVEEVAEEYLAPVVKRPLQNISSHDGGQARFEAEIEGIPTPTITWFKDDQVLHPSEEFDIAYSEENVASLYIHDVLPEDAGTYVVQAANEHGTVTSEATLHVDAAEVSDISVEEISGLAPTFTLKPTFQTVDEKETVIFTATIEAIPQPQILWTRDNNPVTAEDERVTTSVIRDDTFYTTTMEVKEATLEDAGTYKVTASNDLGDTSVTVSLIVNKTQDDKTDFRDQLAMAEFEIPDRPEEEEQTDFREVLQTEVKTKVNVKYEVEQVDFRHMLKASKNKAKKFTADVDAEATVTEEAPEAEQVDFRAVLKGPVSVTTPEVEALEFIQPIQDMEVREGESATFECQVKGEPQPQVMWYHDQQPIKSDSVYQITPGEDGKFTLHIPEVFPEDSGVYTAKAFNDNSAVESSATLTVTELASETSSLTSREDKPEEQDIQIDVIQAEAAIKIQSAFRGFKARSEVKLMKETQETSEVTVDISVPTEEDQHYEEEIEISIGKVEKEIVEAMKSVNVEEKVVSVEEEVILESPETKEDIQPVVEEATEISVPESVDVQSLETCEKLPALEPSMLDLSEESVQSSTEEALEDVQESEVHEEVQIVPEEEVLPEKEAGVVPEAPSISTVEELDTVPQVLAPEEQKVQTLDEKPVDESVSDEAVEFDLQTVTQTIQEREAEVVETAEDVNMEVEAITEKHPEENVSDTIEEPAPESVEDAVSRYPTEQVVVGDEVKMEVETVIEVQPEEQAPETSKEVTIESAVDTILQDSLDSAEVEDQVEQVVMVVDEELQEETAAGVVEDVVPEVVEEAMVEAKKDSATVVEKVTQSVLLIADKQKEDGILEETDQIRYEEASETISELSPAIPKLEGESENQVAFTFEDKNEELVNEEEEIPVAEVVEEVIIPTDKEAVKVEEKAKQSVQITVEEGIEETPSETELIVPEIVNESVSEEINDSAQLQEKLESKVPVSSDTQSEEISPIVQSDVPENLEVIHVMPDTDSRLEEIEVELNVQPAEYKVEEDKVSEVAEDLPTEAAEAVAEDFTDSANLEVVPEYEVSAQEDKQEEEAVIAVEDEPTETVEEMVTETKVESAIVKDKIEQAVELIAEKQREEGIIEDTDEVVLEEVELIISEDKAEVPKTDDNLLSEVSVIGEKQRQEDAVEIEEEVPEVIEEAIIEIKAEKIKVEEKVKQSVETVLETQDEDNIVQGDEETGVEVVDETLLETPSEAAQVLDKEVLEVETLLEQQDEEIASPDTEQPAPETVSELVEEEQTETAQLVDKKEMLVQQTSEDLPEESSIAESEATPIETVTETLMETQQDSLDVSNQELLEVGMVAEKHEIESTRETLLDDSPSTVEETILDQLKETASVSDKATMEVSPAQEEDTVEESPEVTGDVIAETVVEAVCDKPSEVVEVKEKVEQEALETVEDHIQEFAPEMQDETKTDMVVEAVDGPVIEEVKIDDEPEIKVEVIEENQPEVATVDEEERTPLKASSTVLDSVADDVAIADKISFETPIIEEGHLEEGHVDTEPLVTETLTESVEDIRADEVIVIHRENVEADTVTEEQHVEEFQDVSEDIDSVIAIEIIQDTPVESVQLDEKVSQEVDTTLLSVADELIAEQPQEESPAKATEISLPDIEVESVSTSVETINVDELHQDLSEPIEYLDDIPEDYSAFEKTVDTLLKDKPTITSEHIQEVPEEVVESEIEIKEEVPEEVVEAEIEIKEEVPEEVAQVSIETKETALITSLEIEPVMDAEVEITEVVQEESEISLPIVEENTESSADFTLCTTEDVHERVSIKDNAEAVEDITVGVEVETTELVTEDVAIDVTFAPQFLSGLKDSEVNEGETLTLEVTVTGAPKPEVKWFQNEEELQPNDHFKLSEVDTTFSLTIADVKEEDDAEYTVTATNTAGKASSSADVIVNLSGEAPSFVSTLSDISVEYNAPIVLEAKVKGKPMPEVTWMFEGQQITDARFRTEYVEDTVRLTIDHSDTVDGGQFTVVLNNKHGRVSSSCHVTVTMVAPVFTKPLNPEVKVKVGSTADLRCEVMAVPTPEVQWFRGDELITDGPLYKIEFNDAAASLRVLDVKAEDKAITFTCKATNPAGEATTITQLLSQAPARILTKPESVTVLEGEPIELTFTLEGSPQPSVEFSVDGTALLPNDKHRTVSQPTDQEVTLTIHEAQPSDSANYTLTVTNEAGSDSASVDVVVTHTVEEEIVPEHDKPEESKPVGEAPQFLLTIKTQTVSPGETADFTCEVTGEPRPHLSWVYNGRSLEDEGRYMILEEEGLHHLEVYEVCPEDVGKYTVIAQNEYGQVDCSAELKLRELPAEKKPELEAPKFIVAIETVEATVGDTATFTGKATGKPIPKLLWYKNDKLIAPEDKQFTVTHPGEGESSLVVVDLRPEHDGTYTCEAKNEAGTAKCKAELFVEEKPQEKAEAPEFIKVPEKVTVREHDNAKFLVKVIGQPKPTVSWLKATEPLLDADLYRVETYEDTHCFEINDTELQDAGSYTCVAENTEGRISVEIPLIVNAIPRDERLSESPLVLKTKEETTPPKFIETFKDTPVVEGEALTLTCCVTGLPRPEITWFRNDSEIEKSPSLVMKHEDEMVKLKIPATKMEQDGLYRCVATNSAGTDSCEARVDVQGKTEAPVFTRPLNHREVREGRPVKFECEVKGIPQPEVSWFLKDQPIETGVHFTLEQRKGLTGDVVHSLSIDVTQVEDAGTVKAVATNKAGEATSEARLDVDEKKEVPKFIKKMETVETVENNSASFTVVVSGKPKPHITWVRGDEELTASDNVIMENEDQTHTLTINKVSLDDAKVFTARAKNPAGQASCNARLKIVPGKKPTFVRKMSDALVPEHGTAKFDCKATGVPAPQVTWSINDKVLEPSDNIIMDFSRKDSVYSLTILEATPDLAGEVKAVATNNGGEVLCTATLDVRGKAPTFVEAPVKCTVLEGYTAEFRCVVDGEPSPTVAWSKGKWMKIQDGGRYTVTSDVSTGEHILQMRDIKNKDAGTYTVTASNEHGSEQVPATLMVTDKVEEVADWKSQLKHREVTEMAEADEEAPWQIDLRHVEVEEQKSPSPEEKEKAPPPEFQRIPWTPFQKRDRPELEEGETLTFEMAPREREELEQFQRASAPLVASAVPEEEQSLGYIRPVKPVEVAESDEQAFLRQKAQWKWTVPLQDQAVKERESAKFQCEFSVPNVRVDWTVAGQIIDSSPKYAIQSDQHTHTLLITKCRPQDATKVSCSFGDITTEANLVVHPVPAEFTMTLEDTAAREGTDAVFTCSTDDDEAPVQWFINGQPISPSDRYRITSDGTDHTLTITGVQPGEDCEVTVSIGDNKSSARLNVQEIDADFLVPLKDQSAKENSTVEFECTLTIPAKPEKVQWIIDGKEVDTSDQSHYKTIVDGDKLRLIIHTVSLEDAGEITVRIGDKASSAKLTVEELEAEFTIPLKDQTVPESSNVEFSCELNIDTDDVAWFLDADKLSPSPKDGIDISKQGLQHRLSIEDVSPEDTGVVKVVAKGKTSEAKLVVEQSGPNFAMSLKDVSVIEKATAEMVCELTKDVDKVRWFIDDIELPEGDRINFLKDGLKHKLIIKDACIEDEGVVSVQVGDKKCSASLFVQELSPEFIRPLKNVSVTEGETATLECELNLEGRTVKWFHEGREVGEKPDSRYQIFTEGRVHRLVVKDTIVPDAGEVMAKVEDKSTHAELTVQELPVDFTAQLSEVHTEEHKMALFCCEVNKDDVTVEWRKDGQPLTPSNKHVISTDGRRHSLAIKDVDQSDVAEYSIIVGDRNSSATLHLDGMFPTGLTDDAPERMRTSSPILGANQSACLDLDHGQVSVPQAPSDDLRLNLQSSNGDYMRSFVSLESSSSDEEFVTAKTVKKQSFDEVLDSDINTLSGMQTGAASRNVETVVGCDDATTEVSDDNFSVNTTGEDWGNEDNYYVSKDVNAINNNTDDVTSFNDSSSSSTIDNKSVNEQVDEGTISFDQSETISLVSEDCSFDPIPRAIVSDIATEHFGRNETSLFDELQAERPCNSSAASVDSYEESDRLSDKDASADVWRAESGKTVVEHENNTMPQTMVSDSASSNKLNLIISPLQPIKSFKNGVAIFVCEVISKRVSVAWQKDGEKVEASAKYVITRAGKMHSLTIHGIQARDEGQYSVICDNDQVSSAMLEVRGVSSS</sequence>
<dbReference type="GO" id="GO:0005524">
    <property type="term" value="F:ATP binding"/>
    <property type="evidence" value="ECO:0007669"/>
    <property type="project" value="UniProtKB-KW"/>
</dbReference>
<evidence type="ECO:0000256" key="11">
    <source>
        <dbReference type="SAM" id="MobiDB-lite"/>
    </source>
</evidence>
<dbReference type="FunFam" id="2.60.40.10:FF:000032">
    <property type="entry name" value="palladin isoform X1"/>
    <property type="match status" value="2"/>
</dbReference>
<dbReference type="GO" id="GO:0005634">
    <property type="term" value="C:nucleus"/>
    <property type="evidence" value="ECO:0007669"/>
    <property type="project" value="UniProtKB-SubCell"/>
</dbReference>
<dbReference type="GO" id="GO:0031430">
    <property type="term" value="C:M band"/>
    <property type="evidence" value="ECO:0007669"/>
    <property type="project" value="UniProtKB-ARBA"/>
</dbReference>
<keyword evidence="9" id="KW-0539">Nucleus</keyword>
<feature type="domain" description="Ig-like" evidence="12">
    <location>
        <begin position="3024"/>
        <end position="3106"/>
    </location>
</feature>
<dbReference type="InterPro" id="IPR013783">
    <property type="entry name" value="Ig-like_fold"/>
</dbReference>
<comment type="similarity">
    <text evidence="3">Belongs to the protein kinase superfamily. CAMK Ser/Thr protein kinase family.</text>
</comment>
<evidence type="ECO:0000259" key="12">
    <source>
        <dbReference type="PROSITE" id="PS50835"/>
    </source>
</evidence>
<evidence type="ECO:0000313" key="14">
    <source>
        <dbReference type="Proteomes" id="UP000271974"/>
    </source>
</evidence>
<evidence type="ECO:0000256" key="2">
    <source>
        <dbReference type="ARBA" id="ARBA00004657"/>
    </source>
</evidence>
<dbReference type="InterPro" id="IPR000048">
    <property type="entry name" value="IQ_motif_EF-hand-BS"/>
</dbReference>
<feature type="domain" description="Ig-like" evidence="12">
    <location>
        <begin position="3138"/>
        <end position="3226"/>
    </location>
</feature>
<dbReference type="InterPro" id="IPR003599">
    <property type="entry name" value="Ig_sub"/>
</dbReference>
<feature type="domain" description="Ig-like" evidence="12">
    <location>
        <begin position="3847"/>
        <end position="3970"/>
    </location>
</feature>
<feature type="compositionally biased region" description="Acidic residues" evidence="11">
    <location>
        <begin position="1290"/>
        <end position="1304"/>
    </location>
</feature>
<feature type="domain" description="Ig-like" evidence="12">
    <location>
        <begin position="3335"/>
        <end position="3423"/>
    </location>
</feature>
<name>A0A433U9B4_ELYCH</name>
<feature type="domain" description="Ig-like" evidence="12">
    <location>
        <begin position="2702"/>
        <end position="2795"/>
    </location>
</feature>
<feature type="domain" description="Ig-like" evidence="12">
    <location>
        <begin position="4662"/>
        <end position="4765"/>
    </location>
</feature>
<feature type="region of interest" description="Disordered" evidence="11">
    <location>
        <begin position="4621"/>
        <end position="4641"/>
    </location>
</feature>
<dbReference type="FunFam" id="2.60.40.10:FF:000107">
    <property type="entry name" value="Myosin, light chain kinase a"/>
    <property type="match status" value="5"/>
</dbReference>
<dbReference type="InterPro" id="IPR003598">
    <property type="entry name" value="Ig_sub2"/>
</dbReference>
<keyword evidence="7" id="KW-0067">ATP-binding</keyword>
<feature type="compositionally biased region" description="Basic and acidic residues" evidence="11">
    <location>
        <begin position="3658"/>
        <end position="3673"/>
    </location>
</feature>
<dbReference type="SMART" id="SM00408">
    <property type="entry name" value="IGc2"/>
    <property type="match status" value="23"/>
</dbReference>
<dbReference type="FunFam" id="2.60.40.10:FF:000080">
    <property type="entry name" value="Myosin light chain kinase, smooth muscle"/>
    <property type="match status" value="2"/>
</dbReference>
<dbReference type="Pfam" id="PF00612">
    <property type="entry name" value="IQ"/>
    <property type="match status" value="1"/>
</dbReference>
<dbReference type="Gene3D" id="1.20.5.190">
    <property type="match status" value="1"/>
</dbReference>
<dbReference type="PROSITE" id="PS50096">
    <property type="entry name" value="IQ"/>
    <property type="match status" value="1"/>
</dbReference>
<feature type="domain" description="Ig-like" evidence="12">
    <location>
        <begin position="2515"/>
        <end position="2602"/>
    </location>
</feature>
<keyword evidence="10" id="KW-0393">Immunoglobulin domain</keyword>
<keyword evidence="5" id="KW-0677">Repeat</keyword>
<dbReference type="EMBL" id="RQTK01000034">
    <property type="protein sequence ID" value="RUS90390.1"/>
    <property type="molecule type" value="Genomic_DNA"/>
</dbReference>
<feature type="region of interest" description="Disordered" evidence="11">
    <location>
        <begin position="3658"/>
        <end position="3682"/>
    </location>
</feature>
<reference evidence="13 14" key="1">
    <citation type="submission" date="2019-01" db="EMBL/GenBank/DDBJ databases">
        <title>A draft genome assembly of the solar-powered sea slug Elysia chlorotica.</title>
        <authorList>
            <person name="Cai H."/>
            <person name="Li Q."/>
            <person name="Fang X."/>
            <person name="Li J."/>
            <person name="Curtis N.E."/>
            <person name="Altenburger A."/>
            <person name="Shibata T."/>
            <person name="Feng M."/>
            <person name="Maeda T."/>
            <person name="Schwartz J.A."/>
            <person name="Shigenobu S."/>
            <person name="Lundholm N."/>
            <person name="Nishiyama T."/>
            <person name="Yang H."/>
            <person name="Hasebe M."/>
            <person name="Li S."/>
            <person name="Pierce S.K."/>
            <person name="Wang J."/>
        </authorList>
    </citation>
    <scope>NUCLEOTIDE SEQUENCE [LARGE SCALE GENOMIC DNA]</scope>
    <source>
        <strain evidence="13">EC2010</strain>
        <tissue evidence="13">Whole organism of an adult</tissue>
    </source>
</reference>
<dbReference type="GO" id="GO:0060298">
    <property type="term" value="P:positive regulation of sarcomere organization"/>
    <property type="evidence" value="ECO:0007669"/>
    <property type="project" value="UniProtKB-ARBA"/>
</dbReference>
<comment type="subcellular location">
    <subcellularLocation>
        <location evidence="2">Cytoplasm</location>
        <location evidence="2">Myofibril</location>
    </subcellularLocation>
    <subcellularLocation>
        <location evidence="1">Nucleus</location>
    </subcellularLocation>
</comment>
<dbReference type="PROSITE" id="PS50835">
    <property type="entry name" value="IG_LIKE"/>
    <property type="match status" value="21"/>
</dbReference>
<evidence type="ECO:0000256" key="4">
    <source>
        <dbReference type="ARBA" id="ARBA00022490"/>
    </source>
</evidence>
<keyword evidence="8" id="KW-1015">Disulfide bond</keyword>
<dbReference type="InterPro" id="IPR036179">
    <property type="entry name" value="Ig-like_dom_sf"/>
</dbReference>